<reference evidence="2 3" key="1">
    <citation type="journal article" date="2021" name="Int. J. Syst. Evol. Microbiol.">
        <title>Amazonocrinis nigriterrae gen. nov., sp. nov., Atlanticothrix silvestris gen. nov., sp. nov. and Dendronalium phyllosphericum gen. nov., sp. nov., nostocacean cyanobacteria from Brazilian environments.</title>
        <authorList>
            <person name="Alvarenga D.O."/>
            <person name="Andreote A.P.D."/>
            <person name="Branco L.H.Z."/>
            <person name="Delbaje E."/>
            <person name="Cruz R.B."/>
            <person name="Varani A.M."/>
            <person name="Fiore M.F."/>
        </authorList>
    </citation>
    <scope>NUCLEOTIDE SEQUENCE [LARGE SCALE GENOMIC DNA]</scope>
    <source>
        <strain evidence="2 3">CENA357</strain>
    </source>
</reference>
<dbReference type="AlphaFoldDB" id="A0A8J7L4M2"/>
<evidence type="ECO:0000313" key="3">
    <source>
        <dbReference type="Proteomes" id="UP000599391"/>
    </source>
</evidence>
<proteinExistence type="predicted"/>
<keyword evidence="1" id="KW-1133">Transmembrane helix</keyword>
<keyword evidence="1" id="KW-0812">Transmembrane</keyword>
<feature type="transmembrane region" description="Helical" evidence="1">
    <location>
        <begin position="99"/>
        <end position="118"/>
    </location>
</feature>
<keyword evidence="1" id="KW-0472">Membrane</keyword>
<dbReference type="RefSeq" id="WP_214441181.1">
    <property type="nucleotide sequence ID" value="NZ_JAECZB010000086.1"/>
</dbReference>
<gene>
    <name evidence="2" type="ORF">I8751_21895</name>
</gene>
<comment type="caution">
    <text evidence="2">The sequence shown here is derived from an EMBL/GenBank/DDBJ whole genome shotgun (WGS) entry which is preliminary data.</text>
</comment>
<protein>
    <submittedName>
        <fullName evidence="2">Uncharacterized protein</fullName>
    </submittedName>
</protein>
<evidence type="ECO:0000256" key="1">
    <source>
        <dbReference type="SAM" id="Phobius"/>
    </source>
</evidence>
<organism evidence="2 3">
    <name type="scientific">Atlanticothrix silvestris CENA357</name>
    <dbReference type="NCBI Taxonomy" id="1725252"/>
    <lineage>
        <taxon>Bacteria</taxon>
        <taxon>Bacillati</taxon>
        <taxon>Cyanobacteriota</taxon>
        <taxon>Cyanophyceae</taxon>
        <taxon>Nostocales</taxon>
        <taxon>Nodulariaceae</taxon>
        <taxon>Atlanticothrix</taxon>
        <taxon>Atlanticothrix silvestris</taxon>
    </lineage>
</organism>
<dbReference type="EMBL" id="JAECZB010000086">
    <property type="protein sequence ID" value="MBH8554951.1"/>
    <property type="molecule type" value="Genomic_DNA"/>
</dbReference>
<evidence type="ECO:0000313" key="2">
    <source>
        <dbReference type="EMBL" id="MBH8554951.1"/>
    </source>
</evidence>
<keyword evidence="3" id="KW-1185">Reference proteome</keyword>
<name>A0A8J7L4M2_9CYAN</name>
<sequence length="119" mass="13882">MLYLNQIFRELVSLPTSPKRKGRSNEKLRPIFKIIAWRWFKKNCPQLITKWLQGQIAFKIVEKSKTQVVLEKQDPNLNSLAKSQYHVQEVKLLRSQVKLLTGILVSIITIFGGSFIWLS</sequence>
<accession>A0A8J7L4M2</accession>
<dbReference type="Proteomes" id="UP000599391">
    <property type="component" value="Unassembled WGS sequence"/>
</dbReference>